<dbReference type="EMBL" id="QETA01000001">
    <property type="protein sequence ID" value="PWF25614.1"/>
    <property type="molecule type" value="Genomic_DNA"/>
</dbReference>
<evidence type="ECO:0000256" key="5">
    <source>
        <dbReference type="ARBA" id="ARBA00023004"/>
    </source>
</evidence>
<feature type="binding site" description="covalent" evidence="6">
    <location>
        <position position="33"/>
    </location>
    <ligand>
        <name>heme c</name>
        <dbReference type="ChEBI" id="CHEBI:61717"/>
    </ligand>
</feature>
<dbReference type="GO" id="GO:0020037">
    <property type="term" value="F:heme binding"/>
    <property type="evidence" value="ECO:0007669"/>
    <property type="project" value="InterPro"/>
</dbReference>
<keyword evidence="4" id="KW-0249">Electron transport</keyword>
<keyword evidence="3 6" id="KW-0479">Metal-binding</keyword>
<organism evidence="9 10">
    <name type="scientific">Corticimicrobacter populi</name>
    <dbReference type="NCBI Taxonomy" id="2175229"/>
    <lineage>
        <taxon>Bacteria</taxon>
        <taxon>Pseudomonadati</taxon>
        <taxon>Pseudomonadota</taxon>
        <taxon>Betaproteobacteria</taxon>
        <taxon>Burkholderiales</taxon>
        <taxon>Alcaligenaceae</taxon>
        <taxon>Corticimicrobacter</taxon>
    </lineage>
</organism>
<dbReference type="AlphaFoldDB" id="A0A2V1K323"/>
<feature type="binding site" description="covalent" evidence="6">
    <location>
        <position position="37"/>
    </location>
    <ligand>
        <name>heme c</name>
        <dbReference type="ChEBI" id="CHEBI:61717"/>
    </ligand>
</feature>
<comment type="caution">
    <text evidence="9">The sequence shown here is derived from an EMBL/GenBank/DDBJ whole genome shotgun (WGS) entry which is preliminary data.</text>
</comment>
<evidence type="ECO:0000259" key="8">
    <source>
        <dbReference type="PROSITE" id="PS51007"/>
    </source>
</evidence>
<dbReference type="InterPro" id="IPR036909">
    <property type="entry name" value="Cyt_c-like_dom_sf"/>
</dbReference>
<evidence type="ECO:0000313" key="9">
    <source>
        <dbReference type="EMBL" id="PWF25614.1"/>
    </source>
</evidence>
<feature type="signal peptide" evidence="7">
    <location>
        <begin position="1"/>
        <end position="20"/>
    </location>
</feature>
<evidence type="ECO:0000313" key="10">
    <source>
        <dbReference type="Proteomes" id="UP000245212"/>
    </source>
</evidence>
<keyword evidence="1" id="KW-0813">Transport</keyword>
<dbReference type="Proteomes" id="UP000245212">
    <property type="component" value="Unassembled WGS sequence"/>
</dbReference>
<dbReference type="GO" id="GO:0005506">
    <property type="term" value="F:iron ion binding"/>
    <property type="evidence" value="ECO:0007669"/>
    <property type="project" value="InterPro"/>
</dbReference>
<evidence type="ECO:0000256" key="4">
    <source>
        <dbReference type="ARBA" id="ARBA00022982"/>
    </source>
</evidence>
<dbReference type="SUPFAM" id="SSF46626">
    <property type="entry name" value="Cytochrome c"/>
    <property type="match status" value="1"/>
</dbReference>
<proteinExistence type="predicted"/>
<dbReference type="InterPro" id="IPR002324">
    <property type="entry name" value="Cyt_c_ID"/>
</dbReference>
<dbReference type="PRINTS" id="PR00606">
    <property type="entry name" value="CYTCHROMECID"/>
</dbReference>
<dbReference type="GO" id="GO:0009055">
    <property type="term" value="F:electron transfer activity"/>
    <property type="evidence" value="ECO:0007669"/>
    <property type="project" value="InterPro"/>
</dbReference>
<dbReference type="Gene3D" id="1.10.760.10">
    <property type="entry name" value="Cytochrome c-like domain"/>
    <property type="match status" value="1"/>
</dbReference>
<accession>A0A2V1K323</accession>
<dbReference type="PROSITE" id="PS51007">
    <property type="entry name" value="CYTC"/>
    <property type="match status" value="1"/>
</dbReference>
<keyword evidence="5 6" id="KW-0408">Iron</keyword>
<reference evidence="10" key="1">
    <citation type="submission" date="2018-05" db="EMBL/GenBank/DDBJ databases">
        <authorList>
            <person name="Li Y."/>
        </authorList>
    </citation>
    <scope>NUCLEOTIDE SEQUENCE [LARGE SCALE GENOMIC DNA]</scope>
    <source>
        <strain evidence="10">3d-2-2</strain>
    </source>
</reference>
<keyword evidence="7" id="KW-0732">Signal</keyword>
<comment type="PTM">
    <text evidence="6">Binds 1 heme c group covalently per subunit.</text>
</comment>
<sequence>MRTALGTSSIALLLVPSASAAGDVLPLARQKTCMSCHALDRKMVGPAYQDVAARYAGQPDAVARLTQTIMQGGRGNWGPVPMPPSPRVTQVEADQLARWILSLQP</sequence>
<feature type="binding site" description="covalent" evidence="6">
    <location>
        <position position="82"/>
    </location>
    <ligand>
        <name>heme c</name>
        <dbReference type="ChEBI" id="CHEBI:61717"/>
    </ligand>
</feature>
<feature type="chain" id="PRO_5016036425" evidence="7">
    <location>
        <begin position="21"/>
        <end position="105"/>
    </location>
</feature>
<name>A0A2V1K323_9BURK</name>
<gene>
    <name evidence="9" type="ORF">DD235_04515</name>
</gene>
<protein>
    <submittedName>
        <fullName evidence="9">Cytochrome C</fullName>
    </submittedName>
</protein>
<evidence type="ECO:0000256" key="1">
    <source>
        <dbReference type="ARBA" id="ARBA00022448"/>
    </source>
</evidence>
<evidence type="ECO:0000256" key="2">
    <source>
        <dbReference type="ARBA" id="ARBA00022617"/>
    </source>
</evidence>
<evidence type="ECO:0000256" key="7">
    <source>
        <dbReference type="SAM" id="SignalP"/>
    </source>
</evidence>
<dbReference type="Pfam" id="PF00034">
    <property type="entry name" value="Cytochrom_C"/>
    <property type="match status" value="1"/>
</dbReference>
<keyword evidence="2 6" id="KW-0349">Heme</keyword>
<dbReference type="InterPro" id="IPR009056">
    <property type="entry name" value="Cyt_c-like_dom"/>
</dbReference>
<evidence type="ECO:0000256" key="6">
    <source>
        <dbReference type="PIRSR" id="PIRSR602324-1"/>
    </source>
</evidence>
<keyword evidence="10" id="KW-1185">Reference proteome</keyword>
<evidence type="ECO:0000256" key="3">
    <source>
        <dbReference type="ARBA" id="ARBA00022723"/>
    </source>
</evidence>
<feature type="domain" description="Cytochrome c" evidence="8">
    <location>
        <begin position="17"/>
        <end position="104"/>
    </location>
</feature>